<dbReference type="NCBIfam" id="TIGR00426">
    <property type="entry name" value="competence protein ComEA helix-hairpin-helix repeat region"/>
    <property type="match status" value="1"/>
</dbReference>
<organism evidence="3 4">
    <name type="scientific">Corynebacterium riegelii</name>
    <dbReference type="NCBI Taxonomy" id="156976"/>
    <lineage>
        <taxon>Bacteria</taxon>
        <taxon>Bacillati</taxon>
        <taxon>Actinomycetota</taxon>
        <taxon>Actinomycetes</taxon>
        <taxon>Mycobacteriales</taxon>
        <taxon>Corynebacteriaceae</taxon>
        <taxon>Corynebacterium</taxon>
    </lineage>
</organism>
<dbReference type="GO" id="GO:0006281">
    <property type="term" value="P:DNA repair"/>
    <property type="evidence" value="ECO:0007669"/>
    <property type="project" value="InterPro"/>
</dbReference>
<dbReference type="SUPFAM" id="SSF47781">
    <property type="entry name" value="RuvA domain 2-like"/>
    <property type="match status" value="1"/>
</dbReference>
<reference evidence="3 4" key="1">
    <citation type="submission" date="2015-08" db="EMBL/GenBank/DDBJ databases">
        <authorList>
            <person name="Babu N.S."/>
            <person name="Beckwith C.J."/>
            <person name="Beseler K.G."/>
            <person name="Brison A."/>
            <person name="Carone J.V."/>
            <person name="Caskin T.P."/>
            <person name="Diamond M."/>
            <person name="Durham M.E."/>
            <person name="Foxe J.M."/>
            <person name="Go M."/>
            <person name="Henderson B.A."/>
            <person name="Jones I.B."/>
            <person name="McGettigan J.A."/>
            <person name="Micheletti S.J."/>
            <person name="Nasrallah M.E."/>
            <person name="Ortiz D."/>
            <person name="Piller C.R."/>
            <person name="Privatt S.R."/>
            <person name="Schneider S.L."/>
            <person name="Sharp S."/>
            <person name="Smith T.C."/>
            <person name="Stanton J.D."/>
            <person name="Ullery H.E."/>
            <person name="Wilson R.J."/>
            <person name="Serrano M.G."/>
            <person name="Buck G."/>
            <person name="Lee V."/>
            <person name="Wang Y."/>
            <person name="Carvalho R."/>
            <person name="Voegtly L."/>
            <person name="Shi R."/>
            <person name="Duckworth R."/>
            <person name="Johnson A."/>
            <person name="Loviza R."/>
            <person name="Walstead R."/>
            <person name="Shah Z."/>
            <person name="Kiflezghi M."/>
            <person name="Wade K."/>
            <person name="Ball S.L."/>
            <person name="Bradley K.W."/>
            <person name="Asai D.J."/>
            <person name="Bowman C.A."/>
            <person name="Russell D.A."/>
            <person name="Pope W.H."/>
            <person name="Jacobs-Sera D."/>
            <person name="Hendrix R.W."/>
            <person name="Hatfull G.F."/>
        </authorList>
    </citation>
    <scope>NUCLEOTIDE SEQUENCE [LARGE SCALE GENOMIC DNA]</scope>
    <source>
        <strain evidence="3 4">PUDD_83A45</strain>
    </source>
</reference>
<dbReference type="InterPro" id="IPR003583">
    <property type="entry name" value="Hlx-hairpin-Hlx_DNA-bd_motif"/>
</dbReference>
<dbReference type="InterPro" id="IPR051675">
    <property type="entry name" value="Endo/Exo/Phosphatase_dom_1"/>
</dbReference>
<dbReference type="Pfam" id="PF12836">
    <property type="entry name" value="HHH_3"/>
    <property type="match status" value="1"/>
</dbReference>
<feature type="compositionally biased region" description="Basic and acidic residues" evidence="1">
    <location>
        <begin position="1"/>
        <end position="15"/>
    </location>
</feature>
<name>A0A0K1R8Z5_9CORY</name>
<dbReference type="Proteomes" id="UP000060016">
    <property type="component" value="Chromosome"/>
</dbReference>
<keyword evidence="4" id="KW-1185">Reference proteome</keyword>
<proteinExistence type="predicted"/>
<dbReference type="InterPro" id="IPR010994">
    <property type="entry name" value="RuvA_2-like"/>
</dbReference>
<feature type="region of interest" description="Disordered" evidence="1">
    <location>
        <begin position="1"/>
        <end position="21"/>
    </location>
</feature>
<dbReference type="RefSeq" id="WP_052203313.1">
    <property type="nucleotide sequence ID" value="NZ_CP012342.1"/>
</dbReference>
<accession>A0A0K1R8Z5</accession>
<sequence>MNLKDRIKELSRPTGEEDTLPVEYPEPRFAVGRRQAVAVALISMGLVGAWAFTRPPAPQPTWEEPPEPAEIVVSVVGEVEHPGLVTLAPGARVADALAAAVPKESADLLVLNQAQVLVDAQQILVQPSTPDAPPEVAGVEASGLISINTATAEQLTSLDGVGQATANAIVAHREANGPFATPEALMEVKGIGPAKFAALEGQITL</sequence>
<dbReference type="STRING" id="156976.AK829_00500"/>
<dbReference type="SMART" id="SM00278">
    <property type="entry name" value="HhH1"/>
    <property type="match status" value="2"/>
</dbReference>
<protein>
    <submittedName>
        <fullName evidence="3">Competence protein ComEA</fullName>
    </submittedName>
</protein>
<dbReference type="PANTHER" id="PTHR21180">
    <property type="entry name" value="ENDONUCLEASE/EXONUCLEASE/PHOSPHATASE FAMILY DOMAIN-CONTAINING PROTEIN 1"/>
    <property type="match status" value="1"/>
</dbReference>
<evidence type="ECO:0000256" key="1">
    <source>
        <dbReference type="SAM" id="MobiDB-lite"/>
    </source>
</evidence>
<dbReference type="PANTHER" id="PTHR21180:SF32">
    <property type="entry name" value="ENDONUCLEASE_EXONUCLEASE_PHOSPHATASE FAMILY DOMAIN-CONTAINING PROTEIN 1"/>
    <property type="match status" value="1"/>
</dbReference>
<dbReference type="GO" id="GO:0015628">
    <property type="term" value="P:protein secretion by the type II secretion system"/>
    <property type="evidence" value="ECO:0007669"/>
    <property type="project" value="TreeGrafter"/>
</dbReference>
<evidence type="ECO:0000259" key="2">
    <source>
        <dbReference type="SMART" id="SM00278"/>
    </source>
</evidence>
<dbReference type="InterPro" id="IPR004509">
    <property type="entry name" value="Competence_ComEA_HhH"/>
</dbReference>
<dbReference type="KEGG" id="crie:AK829_00500"/>
<dbReference type="EMBL" id="CP012342">
    <property type="protein sequence ID" value="AKV57900.1"/>
    <property type="molecule type" value="Genomic_DNA"/>
</dbReference>
<feature type="domain" description="Helix-hairpin-helix DNA-binding motif class 1" evidence="2">
    <location>
        <begin position="183"/>
        <end position="202"/>
    </location>
</feature>
<dbReference type="PATRIC" id="fig|156976.3.peg.92"/>
<dbReference type="Gene3D" id="1.10.150.280">
    <property type="entry name" value="AF1531-like domain"/>
    <property type="match status" value="1"/>
</dbReference>
<gene>
    <name evidence="3" type="ORF">AK829_00500</name>
</gene>
<dbReference type="AlphaFoldDB" id="A0A0K1R8Z5"/>
<evidence type="ECO:0000313" key="3">
    <source>
        <dbReference type="EMBL" id="AKV57900.1"/>
    </source>
</evidence>
<dbReference type="GO" id="GO:0003677">
    <property type="term" value="F:DNA binding"/>
    <property type="evidence" value="ECO:0007669"/>
    <property type="project" value="InterPro"/>
</dbReference>
<evidence type="ECO:0000313" key="4">
    <source>
        <dbReference type="Proteomes" id="UP000060016"/>
    </source>
</evidence>
<dbReference type="GO" id="GO:0015627">
    <property type="term" value="C:type II protein secretion system complex"/>
    <property type="evidence" value="ECO:0007669"/>
    <property type="project" value="TreeGrafter"/>
</dbReference>
<feature type="domain" description="Helix-hairpin-helix DNA-binding motif class 1" evidence="2">
    <location>
        <begin position="153"/>
        <end position="172"/>
    </location>
</feature>